<organism evidence="1 2">
    <name type="scientific">Pasteurella oralis</name>
    <dbReference type="NCBI Taxonomy" id="1071947"/>
    <lineage>
        <taxon>Bacteria</taxon>
        <taxon>Pseudomonadati</taxon>
        <taxon>Pseudomonadota</taxon>
        <taxon>Gammaproteobacteria</taxon>
        <taxon>Pasteurellales</taxon>
        <taxon>Pasteurellaceae</taxon>
        <taxon>Pasteurella</taxon>
    </lineage>
</organism>
<keyword evidence="2" id="KW-1185">Reference proteome</keyword>
<name>A0ABW4NWL9_9PAST</name>
<evidence type="ECO:0000313" key="2">
    <source>
        <dbReference type="Proteomes" id="UP001597420"/>
    </source>
</evidence>
<dbReference type="EMBL" id="JBHUFP010000015">
    <property type="protein sequence ID" value="MFD1806431.1"/>
    <property type="molecule type" value="Genomic_DNA"/>
</dbReference>
<accession>A0ABW4NWL9</accession>
<dbReference type="RefSeq" id="WP_101775999.1">
    <property type="nucleotide sequence ID" value="NZ_JBHUFP010000015.1"/>
</dbReference>
<gene>
    <name evidence="1" type="ORF">ACFSAV_08670</name>
</gene>
<dbReference type="Proteomes" id="UP001597420">
    <property type="component" value="Unassembled WGS sequence"/>
</dbReference>
<evidence type="ECO:0000313" key="1">
    <source>
        <dbReference type="EMBL" id="MFD1806431.1"/>
    </source>
</evidence>
<sequence length="120" mass="13251">MSGFIDLTLISGNKVTVSKTAIFYMEENTNSSNTVLLHCDGVTHEVNESYESLKGKLSNFVQTTSNSGAKIGIHDYNVSYLQEKPNGVQMYGITVYFVGGTVGLPVRENYSDFIKKFHAI</sequence>
<protein>
    <submittedName>
        <fullName evidence="1">Uncharacterized protein</fullName>
    </submittedName>
</protein>
<proteinExistence type="predicted"/>
<reference evidence="2" key="1">
    <citation type="journal article" date="2019" name="Int. J. Syst. Evol. Microbiol.">
        <title>The Global Catalogue of Microorganisms (GCM) 10K type strain sequencing project: providing services to taxonomists for standard genome sequencing and annotation.</title>
        <authorList>
            <consortium name="The Broad Institute Genomics Platform"/>
            <consortium name="The Broad Institute Genome Sequencing Center for Infectious Disease"/>
            <person name="Wu L."/>
            <person name="Ma J."/>
        </authorList>
    </citation>
    <scope>NUCLEOTIDE SEQUENCE [LARGE SCALE GENOMIC DNA]</scope>
    <source>
        <strain evidence="2">CCM 7950</strain>
    </source>
</reference>
<comment type="caution">
    <text evidence="1">The sequence shown here is derived from an EMBL/GenBank/DDBJ whole genome shotgun (WGS) entry which is preliminary data.</text>
</comment>